<reference evidence="4" key="1">
    <citation type="journal article" date="2019" name="Int. J. Syst. Evol. Microbiol.">
        <title>The Global Catalogue of Microorganisms (GCM) 10K type strain sequencing project: providing services to taxonomists for standard genome sequencing and annotation.</title>
        <authorList>
            <consortium name="The Broad Institute Genomics Platform"/>
            <consortium name="The Broad Institute Genome Sequencing Center for Infectious Disease"/>
            <person name="Wu L."/>
            <person name="Ma J."/>
        </authorList>
    </citation>
    <scope>NUCLEOTIDE SEQUENCE [LARGE SCALE GENOMIC DNA]</scope>
    <source>
        <strain evidence="4">CGMCC 4.7177</strain>
    </source>
</reference>
<organism evidence="3 4">
    <name type="scientific">Streptomyces vulcanius</name>
    <dbReference type="NCBI Taxonomy" id="1441876"/>
    <lineage>
        <taxon>Bacteria</taxon>
        <taxon>Bacillati</taxon>
        <taxon>Actinomycetota</taxon>
        <taxon>Actinomycetes</taxon>
        <taxon>Kitasatosporales</taxon>
        <taxon>Streptomycetaceae</taxon>
        <taxon>Streptomyces</taxon>
    </lineage>
</organism>
<dbReference type="Pfam" id="PF00106">
    <property type="entry name" value="adh_short"/>
    <property type="match status" value="1"/>
</dbReference>
<evidence type="ECO:0000256" key="2">
    <source>
        <dbReference type="ARBA" id="ARBA00023002"/>
    </source>
</evidence>
<name>A0ABV9ADE6_9ACTN</name>
<dbReference type="InterPro" id="IPR036291">
    <property type="entry name" value="NAD(P)-bd_dom_sf"/>
</dbReference>
<evidence type="ECO:0000256" key="1">
    <source>
        <dbReference type="ARBA" id="ARBA00006484"/>
    </source>
</evidence>
<dbReference type="InterPro" id="IPR002347">
    <property type="entry name" value="SDR_fam"/>
</dbReference>
<dbReference type="Proteomes" id="UP001595839">
    <property type="component" value="Unassembled WGS sequence"/>
</dbReference>
<dbReference type="EMBL" id="JBHSFK010000001">
    <property type="protein sequence ID" value="MFC4497918.1"/>
    <property type="molecule type" value="Genomic_DNA"/>
</dbReference>
<evidence type="ECO:0000313" key="3">
    <source>
        <dbReference type="EMBL" id="MFC4497918.1"/>
    </source>
</evidence>
<evidence type="ECO:0000313" key="4">
    <source>
        <dbReference type="Proteomes" id="UP001595839"/>
    </source>
</evidence>
<gene>
    <name evidence="3" type="ORF">ACFPIH_00045</name>
</gene>
<sequence>MHTILVSGGNSGIGLRAAREFLARGHRVVLLGRDRRKGEDAIASFGDTADRASFLSVDLSTHDGVRDAARHVLAEHDRFDALLHSTGLLTFKELRTADGLHPFFSVNYLSRYHLTQLLLPALRRAERARVVMMTASIPPSTQADYQRFPTFAPFSFRHDREAIQLANHHYAAHLARTEPAILAGVVNAGAAKTDILRMSPWYMRAAAKVTGPLFFDSVDTSAHNVVEAGLGTDWPAATYWPKPGNFERRTPITLDESTTHRVMGISRDITGA</sequence>
<dbReference type="PANTHER" id="PTHR24320">
    <property type="entry name" value="RETINOL DEHYDROGENASE"/>
    <property type="match status" value="1"/>
</dbReference>
<dbReference type="SUPFAM" id="SSF51735">
    <property type="entry name" value="NAD(P)-binding Rossmann-fold domains"/>
    <property type="match status" value="1"/>
</dbReference>
<dbReference type="Gene3D" id="3.40.50.720">
    <property type="entry name" value="NAD(P)-binding Rossmann-like Domain"/>
    <property type="match status" value="1"/>
</dbReference>
<protein>
    <submittedName>
        <fullName evidence="3">SDR family NAD(P)-dependent oxidoreductase</fullName>
    </submittedName>
</protein>
<dbReference type="PANTHER" id="PTHR24320:SF148">
    <property type="entry name" value="NAD(P)-BINDING ROSSMANN-FOLD SUPERFAMILY PROTEIN"/>
    <property type="match status" value="1"/>
</dbReference>
<comment type="similarity">
    <text evidence="1">Belongs to the short-chain dehydrogenases/reductases (SDR) family.</text>
</comment>
<comment type="caution">
    <text evidence="3">The sequence shown here is derived from an EMBL/GenBank/DDBJ whole genome shotgun (WGS) entry which is preliminary data.</text>
</comment>
<proteinExistence type="inferred from homology"/>
<keyword evidence="2" id="KW-0560">Oxidoreductase</keyword>
<dbReference type="RefSeq" id="WP_381165845.1">
    <property type="nucleotide sequence ID" value="NZ_JBHSFK010000001.1"/>
</dbReference>
<accession>A0ABV9ADE6</accession>
<keyword evidence="4" id="KW-1185">Reference proteome</keyword>